<evidence type="ECO:0000256" key="1">
    <source>
        <dbReference type="ARBA" id="ARBA00022737"/>
    </source>
</evidence>
<name>A0ABR4JD62_9EURO</name>
<protein>
    <submittedName>
        <fullName evidence="4">Ankyrin repeat-containing domain protein</fullName>
    </submittedName>
</protein>
<evidence type="ECO:0000313" key="4">
    <source>
        <dbReference type="EMBL" id="KAL2837970.1"/>
    </source>
</evidence>
<organism evidence="4 5">
    <name type="scientific">Aspergillus pseudoustus</name>
    <dbReference type="NCBI Taxonomy" id="1810923"/>
    <lineage>
        <taxon>Eukaryota</taxon>
        <taxon>Fungi</taxon>
        <taxon>Dikarya</taxon>
        <taxon>Ascomycota</taxon>
        <taxon>Pezizomycotina</taxon>
        <taxon>Eurotiomycetes</taxon>
        <taxon>Eurotiomycetidae</taxon>
        <taxon>Eurotiales</taxon>
        <taxon>Aspergillaceae</taxon>
        <taxon>Aspergillus</taxon>
        <taxon>Aspergillus subgen. Nidulantes</taxon>
    </lineage>
</organism>
<dbReference type="InterPro" id="IPR036770">
    <property type="entry name" value="Ankyrin_rpt-contain_sf"/>
</dbReference>
<evidence type="ECO:0000256" key="2">
    <source>
        <dbReference type="ARBA" id="ARBA00023043"/>
    </source>
</evidence>
<evidence type="ECO:0000256" key="3">
    <source>
        <dbReference type="PROSITE-ProRule" id="PRU00023"/>
    </source>
</evidence>
<dbReference type="PROSITE" id="PS50297">
    <property type="entry name" value="ANK_REP_REGION"/>
    <property type="match status" value="1"/>
</dbReference>
<dbReference type="SMART" id="SM00248">
    <property type="entry name" value="ANK"/>
    <property type="match status" value="5"/>
</dbReference>
<sequence>MRQYAIEGGSLEVVQFLHSVGANVNSPSGRFQSSPLEWAFNHRQLEIARFLLSCGAEIDYLCTRGWTAVQHLYWPSRTWRSGHSSTQFLSMLCAQSFSEFNTQDAAGAAAIHRAASWGTAEDVRSLLQVGASPSVRTPGRGWTPAFYAASCNNVGALRELAACQSGGFLEHLDNKGRTMLHVALKTKSSDAVRFVLAQGADPHAVLSDKRWSDVRTIIDDKHTQVSAAGLALQVGGETCTAFIQGLKDAGHDVTVSAQDDAEGLFWPAEEAL</sequence>
<keyword evidence="2 3" id="KW-0040">ANK repeat</keyword>
<dbReference type="EMBL" id="JBFXLU010000152">
    <property type="protein sequence ID" value="KAL2837970.1"/>
    <property type="molecule type" value="Genomic_DNA"/>
</dbReference>
<dbReference type="SUPFAM" id="SSF48403">
    <property type="entry name" value="Ankyrin repeat"/>
    <property type="match status" value="1"/>
</dbReference>
<keyword evidence="1" id="KW-0677">Repeat</keyword>
<comment type="caution">
    <text evidence="4">The sequence shown here is derived from an EMBL/GenBank/DDBJ whole genome shotgun (WGS) entry which is preliminary data.</text>
</comment>
<proteinExistence type="predicted"/>
<evidence type="ECO:0000313" key="5">
    <source>
        <dbReference type="Proteomes" id="UP001610446"/>
    </source>
</evidence>
<reference evidence="4 5" key="1">
    <citation type="submission" date="2024-07" db="EMBL/GenBank/DDBJ databases">
        <title>Section-level genome sequencing and comparative genomics of Aspergillus sections Usti and Cavernicolus.</title>
        <authorList>
            <consortium name="Lawrence Berkeley National Laboratory"/>
            <person name="Nybo J.L."/>
            <person name="Vesth T.C."/>
            <person name="Theobald S."/>
            <person name="Frisvad J.C."/>
            <person name="Larsen T.O."/>
            <person name="Kjaerboelling I."/>
            <person name="Rothschild-Mancinelli K."/>
            <person name="Lyhne E.K."/>
            <person name="Kogle M.E."/>
            <person name="Barry K."/>
            <person name="Clum A."/>
            <person name="Na H."/>
            <person name="Ledsgaard L."/>
            <person name="Lin J."/>
            <person name="Lipzen A."/>
            <person name="Kuo A."/>
            <person name="Riley R."/>
            <person name="Mondo S."/>
            <person name="Labutti K."/>
            <person name="Haridas S."/>
            <person name="Pangalinan J."/>
            <person name="Salamov A.A."/>
            <person name="Simmons B.A."/>
            <person name="Magnuson J.K."/>
            <person name="Chen J."/>
            <person name="Drula E."/>
            <person name="Henrissat B."/>
            <person name="Wiebenga A."/>
            <person name="Lubbers R.J."/>
            <person name="Gomes A.C."/>
            <person name="Makela M.R."/>
            <person name="Stajich J."/>
            <person name="Grigoriev I.V."/>
            <person name="Mortensen U.H."/>
            <person name="De Vries R.P."/>
            <person name="Baker S.E."/>
            <person name="Andersen M.R."/>
        </authorList>
    </citation>
    <scope>NUCLEOTIDE SEQUENCE [LARGE SCALE GENOMIC DNA]</scope>
    <source>
        <strain evidence="4 5">CBS 123904</strain>
    </source>
</reference>
<accession>A0ABR4JD62</accession>
<dbReference type="PROSITE" id="PS50088">
    <property type="entry name" value="ANK_REPEAT"/>
    <property type="match status" value="2"/>
</dbReference>
<dbReference type="Pfam" id="PF12796">
    <property type="entry name" value="Ank_2"/>
    <property type="match status" value="2"/>
</dbReference>
<dbReference type="Proteomes" id="UP001610446">
    <property type="component" value="Unassembled WGS sequence"/>
</dbReference>
<dbReference type="InterPro" id="IPR002110">
    <property type="entry name" value="Ankyrin_rpt"/>
</dbReference>
<keyword evidence="5" id="KW-1185">Reference proteome</keyword>
<gene>
    <name evidence="4" type="ORF">BJY01DRAFT_251198</name>
</gene>
<feature type="repeat" description="ANK" evidence="3">
    <location>
        <begin position="106"/>
        <end position="138"/>
    </location>
</feature>
<dbReference type="Gene3D" id="1.25.40.20">
    <property type="entry name" value="Ankyrin repeat-containing domain"/>
    <property type="match status" value="2"/>
</dbReference>
<feature type="repeat" description="ANK" evidence="3">
    <location>
        <begin position="175"/>
        <end position="207"/>
    </location>
</feature>
<dbReference type="PANTHER" id="PTHR24171">
    <property type="entry name" value="ANKYRIN REPEAT DOMAIN-CONTAINING PROTEIN 39-RELATED"/>
    <property type="match status" value="1"/>
</dbReference>